<feature type="transmembrane region" description="Helical" evidence="1">
    <location>
        <begin position="161"/>
        <end position="186"/>
    </location>
</feature>
<proteinExistence type="predicted"/>
<dbReference type="GeneID" id="93682349"/>
<dbReference type="EMBL" id="LNQP01000005">
    <property type="protein sequence ID" value="KSU89418.1"/>
    <property type="molecule type" value="Genomic_DNA"/>
</dbReference>
<dbReference type="Pfam" id="PF09515">
    <property type="entry name" value="Thia_YuaJ"/>
    <property type="match status" value="1"/>
</dbReference>
<dbReference type="Gene3D" id="1.10.1760.20">
    <property type="match status" value="1"/>
</dbReference>
<evidence type="ECO:0000256" key="1">
    <source>
        <dbReference type="SAM" id="Phobius"/>
    </source>
</evidence>
<dbReference type="NCBIfam" id="TIGR02357">
    <property type="entry name" value="ECF_ThiT_YuaJ"/>
    <property type="match status" value="1"/>
</dbReference>
<evidence type="ECO:0000313" key="3">
    <source>
        <dbReference type="Proteomes" id="UP000053681"/>
    </source>
</evidence>
<feature type="transmembrane region" description="Helical" evidence="1">
    <location>
        <begin position="82"/>
        <end position="102"/>
    </location>
</feature>
<dbReference type="GO" id="GO:0015234">
    <property type="term" value="F:thiamine transmembrane transporter activity"/>
    <property type="evidence" value="ECO:0007669"/>
    <property type="project" value="InterPro"/>
</dbReference>
<evidence type="ECO:0000313" key="2">
    <source>
        <dbReference type="EMBL" id="KSU89418.1"/>
    </source>
</evidence>
<dbReference type="Proteomes" id="UP000053681">
    <property type="component" value="Unassembled WGS sequence"/>
</dbReference>
<name>A0A0V8JR03_9BACI</name>
<keyword evidence="3" id="KW-1185">Reference proteome</keyword>
<accession>A0A0V8JR03</accession>
<gene>
    <name evidence="2" type="ORF">AS180_02390</name>
</gene>
<dbReference type="RefSeq" id="WP_025911111.1">
    <property type="nucleotide sequence ID" value="NZ_KQ758628.1"/>
</dbReference>
<dbReference type="AlphaFoldDB" id="A0A0V8JR03"/>
<sequence length="190" mass="20453">MNKGMSLQAKIEVAIFAALAMIIDILPSITIAPAVSISFSMVPIFIICFRWGFKSGVVAGFLWGLLQVVTGTAYVLTPLQAFIEYFIAFAFIGLAGLLSGAIKQNLATNNRTKAFTFIILAIVIGSVARYFWHFVAGIIFWGSYAPKGVSALWYSFTMNGLAMVGSMIACLIILAVLIPSAARVVLNRAS</sequence>
<keyword evidence="1" id="KW-1133">Transmembrane helix</keyword>
<dbReference type="GO" id="GO:0005886">
    <property type="term" value="C:plasma membrane"/>
    <property type="evidence" value="ECO:0007669"/>
    <property type="project" value="InterPro"/>
</dbReference>
<dbReference type="InterPro" id="IPR012651">
    <property type="entry name" value="Thia_Transptr_ThiT"/>
</dbReference>
<organism evidence="2 3">
    <name type="scientific">Priestia veravalensis</name>
    <dbReference type="NCBI Taxonomy" id="1414648"/>
    <lineage>
        <taxon>Bacteria</taxon>
        <taxon>Bacillati</taxon>
        <taxon>Bacillota</taxon>
        <taxon>Bacilli</taxon>
        <taxon>Bacillales</taxon>
        <taxon>Bacillaceae</taxon>
        <taxon>Priestia</taxon>
    </lineage>
</organism>
<protein>
    <submittedName>
        <fullName evidence="2">Energy-coupled thiamine transporter ThiT</fullName>
    </submittedName>
</protein>
<comment type="caution">
    <text evidence="2">The sequence shown here is derived from an EMBL/GenBank/DDBJ whole genome shotgun (WGS) entry which is preliminary data.</text>
</comment>
<keyword evidence="1" id="KW-0812">Transmembrane</keyword>
<reference evidence="2 3" key="1">
    <citation type="submission" date="2015-11" db="EMBL/GenBank/DDBJ databases">
        <title>Bacillus caseinolyticus sp nov.</title>
        <authorList>
            <person name="Dastager S.G."/>
            <person name="Mawlankar R."/>
        </authorList>
    </citation>
    <scope>NUCLEOTIDE SEQUENCE [LARGE SCALE GENOMIC DNA]</scope>
    <source>
        <strain evidence="2 3">SGD-V-76</strain>
    </source>
</reference>
<keyword evidence="1" id="KW-0472">Membrane</keyword>
<feature type="transmembrane region" description="Helical" evidence="1">
    <location>
        <begin position="114"/>
        <end position="141"/>
    </location>
</feature>